<accession>A0A3D9FXK9</accession>
<protein>
    <recommendedName>
        <fullName evidence="3">Lipoprotein</fullName>
    </recommendedName>
</protein>
<proteinExistence type="predicted"/>
<comment type="caution">
    <text evidence="1">The sequence shown here is derived from an EMBL/GenBank/DDBJ whole genome shotgun (WGS) entry which is preliminary data.</text>
</comment>
<evidence type="ECO:0008006" key="3">
    <source>
        <dbReference type="Google" id="ProtNLM"/>
    </source>
</evidence>
<organism evidence="1 2">
    <name type="scientific">Flavobacterium cutihirudinis</name>
    <dbReference type="NCBI Taxonomy" id="1265740"/>
    <lineage>
        <taxon>Bacteria</taxon>
        <taxon>Pseudomonadati</taxon>
        <taxon>Bacteroidota</taxon>
        <taxon>Flavobacteriia</taxon>
        <taxon>Flavobacteriales</taxon>
        <taxon>Flavobacteriaceae</taxon>
        <taxon>Flavobacterium</taxon>
    </lineage>
</organism>
<dbReference type="PROSITE" id="PS51257">
    <property type="entry name" value="PROKAR_LIPOPROTEIN"/>
    <property type="match status" value="1"/>
</dbReference>
<dbReference type="RefSeq" id="WP_115887718.1">
    <property type="nucleotide sequence ID" value="NZ_QRDQ01000008.1"/>
</dbReference>
<dbReference type="AlphaFoldDB" id="A0A3D9FXK9"/>
<reference evidence="1 2" key="1">
    <citation type="submission" date="2018-07" db="EMBL/GenBank/DDBJ databases">
        <title>Genomic Encyclopedia of Archaeal and Bacterial Type Strains, Phase II (KMG-II): from individual species to whole genera.</title>
        <authorList>
            <person name="Goeker M."/>
        </authorList>
    </citation>
    <scope>NUCLEOTIDE SEQUENCE [LARGE SCALE GENOMIC DNA]</scope>
    <source>
        <strain evidence="1 2">DSM 25795</strain>
    </source>
</reference>
<evidence type="ECO:0000313" key="2">
    <source>
        <dbReference type="Proteomes" id="UP000257004"/>
    </source>
</evidence>
<gene>
    <name evidence="1" type="ORF">BD847_1598</name>
</gene>
<sequence length="102" mass="11434">MIKNIVLIVAFIFLISCEGYKTGAGIVYDKSTNKPLDSVRYYAVGIDYIEYTDSLGKYYVEGKFGGCVSECPDFDAEFSKPGYKTITLKNPNGDVYLELEEK</sequence>
<dbReference type="OrthoDB" id="9782587at2"/>
<dbReference type="Proteomes" id="UP000257004">
    <property type="component" value="Unassembled WGS sequence"/>
</dbReference>
<name>A0A3D9FXK9_9FLAO</name>
<keyword evidence="2" id="KW-1185">Reference proteome</keyword>
<evidence type="ECO:0000313" key="1">
    <source>
        <dbReference type="EMBL" id="RED24862.1"/>
    </source>
</evidence>
<dbReference type="EMBL" id="QRDQ01000008">
    <property type="protein sequence ID" value="RED24862.1"/>
    <property type="molecule type" value="Genomic_DNA"/>
</dbReference>